<comment type="catalytic activity">
    <reaction evidence="1">
        <text>ATP = 3',5'-cyclic AMP + diphosphate</text>
        <dbReference type="Rhea" id="RHEA:15389"/>
        <dbReference type="ChEBI" id="CHEBI:30616"/>
        <dbReference type="ChEBI" id="CHEBI:33019"/>
        <dbReference type="ChEBI" id="CHEBI:58165"/>
        <dbReference type="EC" id="4.6.1.1"/>
    </reaction>
</comment>
<dbReference type="Gene3D" id="3.40.50.2300">
    <property type="match status" value="1"/>
</dbReference>
<evidence type="ECO:0000256" key="12">
    <source>
        <dbReference type="ARBA" id="ARBA00023136"/>
    </source>
</evidence>
<feature type="domain" description="PAS" evidence="20">
    <location>
        <begin position="291"/>
        <end position="329"/>
    </location>
</feature>
<dbReference type="InterPro" id="IPR001610">
    <property type="entry name" value="PAC"/>
</dbReference>
<keyword evidence="11" id="KW-0115">cAMP biosynthesis</keyword>
<evidence type="ECO:0000259" key="19">
    <source>
        <dbReference type="PROSITE" id="PS50110"/>
    </source>
</evidence>
<dbReference type="InterPro" id="IPR000700">
    <property type="entry name" value="PAS-assoc_C"/>
</dbReference>
<dbReference type="CDD" id="cd07302">
    <property type="entry name" value="CHD"/>
    <property type="match status" value="1"/>
</dbReference>
<evidence type="ECO:0000313" key="23">
    <source>
        <dbReference type="EMBL" id="MBD2180935.1"/>
    </source>
</evidence>
<dbReference type="PROSITE" id="PS50112">
    <property type="entry name" value="PAS"/>
    <property type="match status" value="1"/>
</dbReference>
<dbReference type="InterPro" id="IPR050401">
    <property type="entry name" value="Cyclic_nucleotide_synthase"/>
</dbReference>
<dbReference type="AlphaFoldDB" id="A0A926ZFJ8"/>
<evidence type="ECO:0000256" key="7">
    <source>
        <dbReference type="ARBA" id="ARBA00022741"/>
    </source>
</evidence>
<evidence type="ECO:0000256" key="15">
    <source>
        <dbReference type="ARBA" id="ARBA00032637"/>
    </source>
</evidence>
<dbReference type="SUPFAM" id="SSF55785">
    <property type="entry name" value="PYP-like sensor domain (PAS domain)"/>
    <property type="match status" value="2"/>
</dbReference>
<evidence type="ECO:0000256" key="13">
    <source>
        <dbReference type="ARBA" id="ARBA00023239"/>
    </source>
</evidence>
<gene>
    <name evidence="23" type="ORF">H6G03_07445</name>
</gene>
<evidence type="ECO:0000256" key="10">
    <source>
        <dbReference type="ARBA" id="ARBA00022989"/>
    </source>
</evidence>
<evidence type="ECO:0000256" key="1">
    <source>
        <dbReference type="ARBA" id="ARBA00001593"/>
    </source>
</evidence>
<keyword evidence="10" id="KW-1133">Transmembrane helix</keyword>
<keyword evidence="7" id="KW-0547">Nucleotide-binding</keyword>
<dbReference type="InterPro" id="IPR018297">
    <property type="entry name" value="A/G_cyclase_CS"/>
</dbReference>
<dbReference type="PROSITE" id="PS50125">
    <property type="entry name" value="GUANYLATE_CYCLASE_2"/>
    <property type="match status" value="1"/>
</dbReference>
<accession>A0A926ZFJ8</accession>
<dbReference type="Proteomes" id="UP000641646">
    <property type="component" value="Unassembled WGS sequence"/>
</dbReference>
<comment type="subunit">
    <text evidence="16">Homodimer. Can also exist as monomer.</text>
</comment>
<proteinExistence type="inferred from homology"/>
<dbReference type="InterPro" id="IPR011006">
    <property type="entry name" value="CheY-like_superfamily"/>
</dbReference>
<name>A0A926ZFJ8_9CYAN</name>
<dbReference type="InterPro" id="IPR001789">
    <property type="entry name" value="Sig_transdc_resp-reg_receiver"/>
</dbReference>
<dbReference type="Gene3D" id="3.30.70.1230">
    <property type="entry name" value="Nucleotide cyclase"/>
    <property type="match status" value="1"/>
</dbReference>
<evidence type="ECO:0000259" key="21">
    <source>
        <dbReference type="PROSITE" id="PS50113"/>
    </source>
</evidence>
<evidence type="ECO:0000256" key="6">
    <source>
        <dbReference type="ARBA" id="ARBA00022723"/>
    </source>
</evidence>
<dbReference type="SMART" id="SM00044">
    <property type="entry name" value="CYCc"/>
    <property type="match status" value="1"/>
</dbReference>
<dbReference type="Gene3D" id="3.30.450.20">
    <property type="entry name" value="PAS domain"/>
    <property type="match status" value="2"/>
</dbReference>
<dbReference type="RefSeq" id="WP_190463661.1">
    <property type="nucleotide sequence ID" value="NZ_JACJPW010000014.1"/>
</dbReference>
<reference evidence="23" key="1">
    <citation type="journal article" date="2015" name="ISME J.">
        <title>Draft Genome Sequence of Streptomyces incarnatus NRRL8089, which Produces the Nucleoside Antibiotic Sinefungin.</title>
        <authorList>
            <person name="Oshima K."/>
            <person name="Hattori M."/>
            <person name="Shimizu H."/>
            <person name="Fukuda K."/>
            <person name="Nemoto M."/>
            <person name="Inagaki K."/>
            <person name="Tamura T."/>
        </authorList>
    </citation>
    <scope>NUCLEOTIDE SEQUENCE</scope>
    <source>
        <strain evidence="23">FACHB-1375</strain>
    </source>
</reference>
<evidence type="ECO:0000256" key="16">
    <source>
        <dbReference type="ARBA" id="ARBA00064436"/>
    </source>
</evidence>
<dbReference type="GO" id="GO:0046872">
    <property type="term" value="F:metal ion binding"/>
    <property type="evidence" value="ECO:0007669"/>
    <property type="project" value="UniProtKB-KW"/>
</dbReference>
<dbReference type="EMBL" id="JACJPW010000014">
    <property type="protein sequence ID" value="MBD2180935.1"/>
    <property type="molecule type" value="Genomic_DNA"/>
</dbReference>
<keyword evidence="5" id="KW-0812">Transmembrane</keyword>
<sequence>MSVASDENLNPEILVVDDTPVNLRLLVNILRKNGYKVRPVNNGHLALQVAKSILPDLILLDILMPSLDGYQVCEKLKADPETSGIPVIFISALNEGLDKAKAFQVGGADYISKPFQVEEILARVANQISQRSLQNKLQQQAEILHQQNLQLQSEINSRQLLEEKLLASEHKMRAVFEAMTDIVMTINIQEGQLGNIDILPTNSITFYQDDTDLVSYIIEEIFHAENHPSWLSIIEQTLETRQTINFDYSLNIYEKGVWLAVMISPLNDDTVILVARDISDRKLAEEALRIAQERYHSIVENAIDGIYQTTPEGRYLSANPALARIYGYSSPLELMQSIQNISRQIYVDPKRRQEFIVAMEAHNAVSGFESMVYRKEGKIIWISETARAVRNSSGKLQYYEGIVSDITERKQVQEALKFQQAQTEQLLLSILPQPIAHRLKAGENPIADRFEEVSVLFADMVGFTKLSTEKNPTELVELLNEIFSEFDLLAKKHGLEKIKTIGDAYMVVGGVPIPREDSASAIALMALDMQAAIARFNANRTDKFQLRIGINIGPVVAGVIGMSKFIYDLWGDTVNIASRMESNGLPGMIQVTAAIYERLKDEFEFEERGTIPIKGKGEMIVYILTGKRFVKHIVN</sequence>
<dbReference type="Pfam" id="PF00211">
    <property type="entry name" value="Guanylate_cyc"/>
    <property type="match status" value="1"/>
</dbReference>
<keyword evidence="12" id="KW-0472">Membrane</keyword>
<dbReference type="InterPro" id="IPR001054">
    <property type="entry name" value="A/G_cyclase"/>
</dbReference>
<dbReference type="CDD" id="cd00130">
    <property type="entry name" value="PAS"/>
    <property type="match status" value="1"/>
</dbReference>
<dbReference type="InterPro" id="IPR035965">
    <property type="entry name" value="PAS-like_dom_sf"/>
</dbReference>
<evidence type="ECO:0000256" key="2">
    <source>
        <dbReference type="ARBA" id="ARBA00004370"/>
    </source>
</evidence>
<feature type="domain" description="PAC" evidence="21">
    <location>
        <begin position="366"/>
        <end position="418"/>
    </location>
</feature>
<dbReference type="InterPro" id="IPR000014">
    <property type="entry name" value="PAS"/>
</dbReference>
<feature type="domain" description="Response regulatory" evidence="19">
    <location>
        <begin position="12"/>
        <end position="128"/>
    </location>
</feature>
<comment type="caution">
    <text evidence="23">The sequence shown here is derived from an EMBL/GenBank/DDBJ whole genome shotgun (WGS) entry which is preliminary data.</text>
</comment>
<feature type="modified residue" description="4-aspartylphosphate" evidence="17">
    <location>
        <position position="61"/>
    </location>
</feature>
<dbReference type="PANTHER" id="PTHR11920">
    <property type="entry name" value="GUANYLYL CYCLASE"/>
    <property type="match status" value="1"/>
</dbReference>
<dbReference type="EC" id="4.6.1.1" evidence="3"/>
<keyword evidence="9" id="KW-0460">Magnesium</keyword>
<reference evidence="23" key="2">
    <citation type="submission" date="2020-08" db="EMBL/GenBank/DDBJ databases">
        <authorList>
            <person name="Chen M."/>
            <person name="Teng W."/>
            <person name="Zhao L."/>
            <person name="Hu C."/>
            <person name="Zhou Y."/>
            <person name="Han B."/>
            <person name="Song L."/>
            <person name="Shu W."/>
        </authorList>
    </citation>
    <scope>NUCLEOTIDE SEQUENCE</scope>
    <source>
        <strain evidence="23">FACHB-1375</strain>
    </source>
</reference>
<evidence type="ECO:0000256" key="9">
    <source>
        <dbReference type="ARBA" id="ARBA00022842"/>
    </source>
</evidence>
<evidence type="ECO:0000256" key="11">
    <source>
        <dbReference type="ARBA" id="ARBA00022998"/>
    </source>
</evidence>
<keyword evidence="13 18" id="KW-0456">Lyase</keyword>
<dbReference type="SMART" id="SM00086">
    <property type="entry name" value="PAC"/>
    <property type="match status" value="1"/>
</dbReference>
<evidence type="ECO:0000256" key="17">
    <source>
        <dbReference type="PROSITE-ProRule" id="PRU00169"/>
    </source>
</evidence>
<keyword evidence="6" id="KW-0479">Metal-binding</keyword>
<dbReference type="FunFam" id="3.30.70.1230:FF:000033">
    <property type="entry name" value="Adenylate cyclase"/>
    <property type="match status" value="1"/>
</dbReference>
<evidence type="ECO:0000256" key="4">
    <source>
        <dbReference type="ARBA" id="ARBA00021420"/>
    </source>
</evidence>
<protein>
    <recommendedName>
        <fullName evidence="4">Adenylate cyclase</fullName>
        <ecNumber evidence="3">4.6.1.1</ecNumber>
    </recommendedName>
    <alternativeName>
        <fullName evidence="14">ATP pyrophosphate-lyase</fullName>
    </alternativeName>
    <alternativeName>
        <fullName evidence="15">Adenylyl cyclase</fullName>
    </alternativeName>
</protein>
<dbReference type="PANTHER" id="PTHR11920:SF335">
    <property type="entry name" value="GUANYLATE CYCLASE"/>
    <property type="match status" value="1"/>
</dbReference>
<evidence type="ECO:0000259" key="22">
    <source>
        <dbReference type="PROSITE" id="PS50125"/>
    </source>
</evidence>
<comment type="similarity">
    <text evidence="18">Belongs to the adenylyl cyclase class-4/guanylyl cyclase family.</text>
</comment>
<evidence type="ECO:0000259" key="20">
    <source>
        <dbReference type="PROSITE" id="PS50112"/>
    </source>
</evidence>
<dbReference type="InterPro" id="IPR029787">
    <property type="entry name" value="Nucleotide_cyclase"/>
</dbReference>
<keyword evidence="24" id="KW-1185">Reference proteome</keyword>
<dbReference type="NCBIfam" id="TIGR00229">
    <property type="entry name" value="sensory_box"/>
    <property type="match status" value="1"/>
</dbReference>
<feature type="domain" description="Guanylate cyclase" evidence="22">
    <location>
        <begin position="454"/>
        <end position="581"/>
    </location>
</feature>
<dbReference type="GO" id="GO:0006171">
    <property type="term" value="P:cAMP biosynthetic process"/>
    <property type="evidence" value="ECO:0007669"/>
    <property type="project" value="UniProtKB-KW"/>
</dbReference>
<dbReference type="SUPFAM" id="SSF52172">
    <property type="entry name" value="CheY-like"/>
    <property type="match status" value="1"/>
</dbReference>
<dbReference type="SUPFAM" id="SSF55073">
    <property type="entry name" value="Nucleotide cyclase"/>
    <property type="match status" value="1"/>
</dbReference>
<keyword evidence="17" id="KW-0597">Phosphoprotein</keyword>
<comment type="subcellular location">
    <subcellularLocation>
        <location evidence="2">Membrane</location>
    </subcellularLocation>
</comment>
<dbReference type="GO" id="GO:0004016">
    <property type="term" value="F:adenylate cyclase activity"/>
    <property type="evidence" value="ECO:0007669"/>
    <property type="project" value="UniProtKB-EC"/>
</dbReference>
<evidence type="ECO:0000256" key="14">
    <source>
        <dbReference type="ARBA" id="ARBA00032597"/>
    </source>
</evidence>
<evidence type="ECO:0000256" key="8">
    <source>
        <dbReference type="ARBA" id="ARBA00022840"/>
    </source>
</evidence>
<dbReference type="Pfam" id="PF00072">
    <property type="entry name" value="Response_reg"/>
    <property type="match status" value="1"/>
</dbReference>
<dbReference type="SMART" id="SM00091">
    <property type="entry name" value="PAS"/>
    <property type="match status" value="1"/>
</dbReference>
<keyword evidence="8" id="KW-0067">ATP-binding</keyword>
<evidence type="ECO:0000256" key="18">
    <source>
        <dbReference type="RuleBase" id="RU000405"/>
    </source>
</evidence>
<evidence type="ECO:0000256" key="5">
    <source>
        <dbReference type="ARBA" id="ARBA00022692"/>
    </source>
</evidence>
<organism evidence="23 24">
    <name type="scientific">Aerosakkonema funiforme FACHB-1375</name>
    <dbReference type="NCBI Taxonomy" id="2949571"/>
    <lineage>
        <taxon>Bacteria</taxon>
        <taxon>Bacillati</taxon>
        <taxon>Cyanobacteriota</taxon>
        <taxon>Cyanophyceae</taxon>
        <taxon>Oscillatoriophycideae</taxon>
        <taxon>Aerosakkonematales</taxon>
        <taxon>Aerosakkonemataceae</taxon>
        <taxon>Aerosakkonema</taxon>
    </lineage>
</organism>
<dbReference type="PROSITE" id="PS50113">
    <property type="entry name" value="PAC"/>
    <property type="match status" value="1"/>
</dbReference>
<evidence type="ECO:0000256" key="3">
    <source>
        <dbReference type="ARBA" id="ARBA00012201"/>
    </source>
</evidence>
<dbReference type="GO" id="GO:0005524">
    <property type="term" value="F:ATP binding"/>
    <property type="evidence" value="ECO:0007669"/>
    <property type="project" value="UniProtKB-KW"/>
</dbReference>
<dbReference type="PROSITE" id="PS50110">
    <property type="entry name" value="RESPONSE_REGULATORY"/>
    <property type="match status" value="1"/>
</dbReference>
<dbReference type="GO" id="GO:0005886">
    <property type="term" value="C:plasma membrane"/>
    <property type="evidence" value="ECO:0007669"/>
    <property type="project" value="UniProtKB-ARBA"/>
</dbReference>
<dbReference type="Pfam" id="PF13426">
    <property type="entry name" value="PAS_9"/>
    <property type="match status" value="1"/>
</dbReference>
<dbReference type="SMART" id="SM00448">
    <property type="entry name" value="REC"/>
    <property type="match status" value="1"/>
</dbReference>
<evidence type="ECO:0000313" key="24">
    <source>
        <dbReference type="Proteomes" id="UP000641646"/>
    </source>
</evidence>
<dbReference type="PROSITE" id="PS00452">
    <property type="entry name" value="GUANYLATE_CYCLASE_1"/>
    <property type="match status" value="1"/>
</dbReference>
<dbReference type="GO" id="GO:0000160">
    <property type="term" value="P:phosphorelay signal transduction system"/>
    <property type="evidence" value="ECO:0007669"/>
    <property type="project" value="InterPro"/>
</dbReference>